<dbReference type="AlphaFoldDB" id="A0A7R9FXY3"/>
<reference evidence="1" key="1">
    <citation type="submission" date="2020-11" db="EMBL/GenBank/DDBJ databases">
        <authorList>
            <person name="Tran Van P."/>
        </authorList>
    </citation>
    <scope>NUCLEOTIDE SEQUENCE</scope>
</reference>
<protein>
    <submittedName>
        <fullName evidence="1">Uncharacterized protein</fullName>
    </submittedName>
</protein>
<sequence length="326" mass="36645">MCRARVRWSLFALEDQAPQNLRLRLESRDYSLNSLCRTVDIVTDDSTGYPRDKTFSDIFSEEEDEIILRWLSCEAEGKDKRPNSNCSRRLQQVGFPRRVCDRTGFHSLLCGHWPVPSRRPECASSVSRLRLRLHFADAPPSKHVLVELYIVLCLSGLVFKIVQNVSIEEDESLIEEVAKPPSTFDISLPLYRDRDQRIKDNTWKDVSGIVGRSVFYPGSPTPGHYNLEWAVRQGTVSTRDDRTVSVTRRGHNHLSARSQVCSQVEPSPLPGALFFHSLRNSCVSTLLDVPVTWCLLCACAHRSGLGKKAGLPGRESTVALAVLALA</sequence>
<proteinExistence type="predicted"/>
<organism evidence="1">
    <name type="scientific">Timema shepardi</name>
    <name type="common">Walking stick</name>
    <dbReference type="NCBI Taxonomy" id="629360"/>
    <lineage>
        <taxon>Eukaryota</taxon>
        <taxon>Metazoa</taxon>
        <taxon>Ecdysozoa</taxon>
        <taxon>Arthropoda</taxon>
        <taxon>Hexapoda</taxon>
        <taxon>Insecta</taxon>
        <taxon>Pterygota</taxon>
        <taxon>Neoptera</taxon>
        <taxon>Polyneoptera</taxon>
        <taxon>Phasmatodea</taxon>
        <taxon>Timematodea</taxon>
        <taxon>Timematoidea</taxon>
        <taxon>Timematidae</taxon>
        <taxon>Timema</taxon>
    </lineage>
</organism>
<name>A0A7R9FXY3_TIMSH</name>
<accession>A0A7R9FXY3</accession>
<dbReference type="EMBL" id="OC001272">
    <property type="protein sequence ID" value="CAD7259560.1"/>
    <property type="molecule type" value="Genomic_DNA"/>
</dbReference>
<evidence type="ECO:0000313" key="1">
    <source>
        <dbReference type="EMBL" id="CAD7259560.1"/>
    </source>
</evidence>
<gene>
    <name evidence="1" type="ORF">TSIB3V08_LOCUS3764</name>
</gene>